<comment type="caution">
    <text evidence="1">The sequence shown here is derived from an EMBL/GenBank/DDBJ whole genome shotgun (WGS) entry which is preliminary data.</text>
</comment>
<evidence type="ECO:0000313" key="2">
    <source>
        <dbReference type="Proteomes" id="UP000655225"/>
    </source>
</evidence>
<gene>
    <name evidence="1" type="ORF">HHK36_013647</name>
</gene>
<reference evidence="1 2" key="1">
    <citation type="submission" date="2020-04" db="EMBL/GenBank/DDBJ databases">
        <title>Plant Genome Project.</title>
        <authorList>
            <person name="Zhang R.-G."/>
        </authorList>
    </citation>
    <scope>NUCLEOTIDE SEQUENCE [LARGE SCALE GENOMIC DNA]</scope>
    <source>
        <strain evidence="1">YNK0</strain>
        <tissue evidence="1">Leaf</tissue>
    </source>
</reference>
<protein>
    <submittedName>
        <fullName evidence="1">Uncharacterized protein</fullName>
    </submittedName>
</protein>
<accession>A0A834Z6P5</accession>
<dbReference type="EMBL" id="JABCRI010000009">
    <property type="protein sequence ID" value="KAF8400350.1"/>
    <property type="molecule type" value="Genomic_DNA"/>
</dbReference>
<organism evidence="1 2">
    <name type="scientific">Tetracentron sinense</name>
    <name type="common">Spur-leaf</name>
    <dbReference type="NCBI Taxonomy" id="13715"/>
    <lineage>
        <taxon>Eukaryota</taxon>
        <taxon>Viridiplantae</taxon>
        <taxon>Streptophyta</taxon>
        <taxon>Embryophyta</taxon>
        <taxon>Tracheophyta</taxon>
        <taxon>Spermatophyta</taxon>
        <taxon>Magnoliopsida</taxon>
        <taxon>Trochodendrales</taxon>
        <taxon>Trochodendraceae</taxon>
        <taxon>Tetracentron</taxon>
    </lineage>
</organism>
<name>A0A834Z6P5_TETSI</name>
<dbReference type="Proteomes" id="UP000655225">
    <property type="component" value="Unassembled WGS sequence"/>
</dbReference>
<sequence>MLKLLSDTDQHFLQLDEMVNISCPLRDSEFLNRLLLKGGVKKVVISAPSKDASMFLWVSMRSNISLTVTLFLTLAAFRVPTASCFGGLPHHQI</sequence>
<keyword evidence="2" id="KW-1185">Reference proteome</keyword>
<proteinExistence type="predicted"/>
<dbReference type="AlphaFoldDB" id="A0A834Z6P5"/>
<evidence type="ECO:0000313" key="1">
    <source>
        <dbReference type="EMBL" id="KAF8400350.1"/>
    </source>
</evidence>